<gene>
    <name evidence="1" type="ORF">U6N30_18305</name>
</gene>
<keyword evidence="2" id="KW-1185">Reference proteome</keyword>
<protein>
    <submittedName>
        <fullName evidence="1">Uncharacterized protein</fullName>
    </submittedName>
</protein>
<organism evidence="1 2">
    <name type="scientific">Blastococcus brunescens</name>
    <dbReference type="NCBI Taxonomy" id="1564165"/>
    <lineage>
        <taxon>Bacteria</taxon>
        <taxon>Bacillati</taxon>
        <taxon>Actinomycetota</taxon>
        <taxon>Actinomycetes</taxon>
        <taxon>Geodermatophilales</taxon>
        <taxon>Geodermatophilaceae</taxon>
        <taxon>Blastococcus</taxon>
    </lineage>
</organism>
<evidence type="ECO:0000313" key="2">
    <source>
        <dbReference type="Proteomes" id="UP001324287"/>
    </source>
</evidence>
<proteinExistence type="predicted"/>
<name>A0ABZ1ATW6_9ACTN</name>
<dbReference type="EMBL" id="CP141261">
    <property type="protein sequence ID" value="WRL62023.1"/>
    <property type="molecule type" value="Genomic_DNA"/>
</dbReference>
<reference evidence="1 2" key="1">
    <citation type="submission" date="2023-12" db="EMBL/GenBank/DDBJ databases">
        <title>Blastococcus brunescens sp. nov., an actonobacterium isolated from sandstone collected in sahara desert.</title>
        <authorList>
            <person name="Gtari M."/>
            <person name="Ghodhbane F."/>
        </authorList>
    </citation>
    <scope>NUCLEOTIDE SEQUENCE [LARGE SCALE GENOMIC DNA]</scope>
    <source>
        <strain evidence="1 2">BMG 8361</strain>
    </source>
</reference>
<dbReference type="RefSeq" id="WP_324273378.1">
    <property type="nucleotide sequence ID" value="NZ_CP141261.1"/>
</dbReference>
<dbReference type="Proteomes" id="UP001324287">
    <property type="component" value="Chromosome"/>
</dbReference>
<accession>A0ABZ1ATW6</accession>
<sequence length="69" mass="7050">MLWLLVVLAVLVATMVASVAVGSRGVGWSDIVAALGGSSDTIEEAAVTKRIPARCSRWSSAPRSASPAP</sequence>
<evidence type="ECO:0000313" key="1">
    <source>
        <dbReference type="EMBL" id="WRL62023.1"/>
    </source>
</evidence>